<organism evidence="1 2">
    <name type="scientific">Enterococcus avium</name>
    <name type="common">Streptococcus avium</name>
    <dbReference type="NCBI Taxonomy" id="33945"/>
    <lineage>
        <taxon>Bacteria</taxon>
        <taxon>Bacillati</taxon>
        <taxon>Bacillota</taxon>
        <taxon>Bacilli</taxon>
        <taxon>Lactobacillales</taxon>
        <taxon>Enterococcaceae</taxon>
        <taxon>Enterococcus</taxon>
    </lineage>
</organism>
<gene>
    <name evidence="1" type="ORF">P7D43_05910</name>
</gene>
<evidence type="ECO:0000313" key="1">
    <source>
        <dbReference type="EMBL" id="MDT2401899.1"/>
    </source>
</evidence>
<dbReference type="InterPro" id="IPR029044">
    <property type="entry name" value="Nucleotide-diphossugar_trans"/>
</dbReference>
<dbReference type="RefSeq" id="WP_311864963.1">
    <property type="nucleotide sequence ID" value="NZ_JARPWH010000014.1"/>
</dbReference>
<dbReference type="SUPFAM" id="SSF53448">
    <property type="entry name" value="Nucleotide-diphospho-sugar transferases"/>
    <property type="match status" value="1"/>
</dbReference>
<dbReference type="Pfam" id="PF05704">
    <property type="entry name" value="Caps_synth"/>
    <property type="match status" value="1"/>
</dbReference>
<dbReference type="GO" id="GO:0016757">
    <property type="term" value="F:glycosyltransferase activity"/>
    <property type="evidence" value="ECO:0007669"/>
    <property type="project" value="InterPro"/>
</dbReference>
<accession>A0AAW8RUM2</accession>
<dbReference type="Proteomes" id="UP001260773">
    <property type="component" value="Unassembled WGS sequence"/>
</dbReference>
<dbReference type="EMBL" id="JARPWH010000014">
    <property type="protein sequence ID" value="MDT2401899.1"/>
    <property type="molecule type" value="Genomic_DNA"/>
</dbReference>
<sequence>MNFSLRQTLKKHGVKKIIKECINSHTLFYTMSSLILNGFSKNGMELTRLGQQLKVKKRLYKKYERKILEPLSDSREETMREPYVWFLWFQGLDQAPEVVKFCYEAAKKNLPDKKLIFLDETNMFDYVDIPDFIIRKWKSGIINNAHFSDVLRTELLIKHGGTWMDATVFISDKNYPKSFFESDLFIFQKLKPGAKGNAVNLSNWFITAKPNEPILKRVRELLYDYWQKNSVVVDYFVYHTFFQLVLDTHVEYKKKIVQYPNSMPHILLLSLGDEYSKEKMKEILAMMSIHKLTYKISDSVKKDTENIYNHLITAAHKK</sequence>
<protein>
    <submittedName>
        <fullName evidence="1">Capsular polysaccharide synthesis protein</fullName>
    </submittedName>
</protein>
<name>A0AAW8RUM2_ENTAV</name>
<dbReference type="AlphaFoldDB" id="A0AAW8RUM2"/>
<dbReference type="Gene3D" id="3.90.550.20">
    <property type="match status" value="1"/>
</dbReference>
<comment type="caution">
    <text evidence="1">The sequence shown here is derived from an EMBL/GenBank/DDBJ whole genome shotgun (WGS) entry which is preliminary data.</text>
</comment>
<dbReference type="InterPro" id="IPR008441">
    <property type="entry name" value="AfumC-like_glycosyl_Trfase"/>
</dbReference>
<proteinExistence type="predicted"/>
<reference evidence="1" key="1">
    <citation type="submission" date="2023-03" db="EMBL/GenBank/DDBJ databases">
        <authorList>
            <person name="Shen W."/>
            <person name="Cai J."/>
        </authorList>
    </citation>
    <scope>NUCLEOTIDE SEQUENCE</scope>
    <source>
        <strain evidence="1">P33-2</strain>
    </source>
</reference>
<evidence type="ECO:0000313" key="2">
    <source>
        <dbReference type="Proteomes" id="UP001260773"/>
    </source>
</evidence>